<feature type="region of interest" description="Disordered" evidence="1">
    <location>
        <begin position="193"/>
        <end position="243"/>
    </location>
</feature>
<dbReference type="AlphaFoldDB" id="A0A225W078"/>
<evidence type="ECO:0000313" key="3">
    <source>
        <dbReference type="Proteomes" id="UP000198211"/>
    </source>
</evidence>
<comment type="caution">
    <text evidence="2">The sequence shown here is derived from an EMBL/GenBank/DDBJ whole genome shotgun (WGS) entry which is preliminary data.</text>
</comment>
<dbReference type="EMBL" id="NBNE01002262">
    <property type="protein sequence ID" value="OWZ10985.1"/>
    <property type="molecule type" value="Genomic_DNA"/>
</dbReference>
<accession>A0A225W078</accession>
<gene>
    <name evidence="2" type="ORF">PHMEG_00016065</name>
</gene>
<evidence type="ECO:0000256" key="1">
    <source>
        <dbReference type="SAM" id="MobiDB-lite"/>
    </source>
</evidence>
<dbReference type="STRING" id="4795.A0A225W078"/>
<feature type="compositionally biased region" description="Polar residues" evidence="1">
    <location>
        <begin position="211"/>
        <end position="220"/>
    </location>
</feature>
<reference evidence="3" key="1">
    <citation type="submission" date="2017-03" db="EMBL/GenBank/DDBJ databases">
        <title>Phytopthora megakarya and P. palmivora, two closely related causual agents of cacao black pod achieved similar genome size and gene model numbers by different mechanisms.</title>
        <authorList>
            <person name="Ali S."/>
            <person name="Shao J."/>
            <person name="Larry D.J."/>
            <person name="Kronmiller B."/>
            <person name="Shen D."/>
            <person name="Strem M.D."/>
            <person name="Melnick R.L."/>
            <person name="Guiltinan M.J."/>
            <person name="Tyler B.M."/>
            <person name="Meinhardt L.W."/>
            <person name="Bailey B.A."/>
        </authorList>
    </citation>
    <scope>NUCLEOTIDE SEQUENCE [LARGE SCALE GENOMIC DNA]</scope>
    <source>
        <strain evidence="3">zdho120</strain>
    </source>
</reference>
<proteinExistence type="predicted"/>
<evidence type="ECO:0000313" key="2">
    <source>
        <dbReference type="EMBL" id="OWZ10985.1"/>
    </source>
</evidence>
<feature type="compositionally biased region" description="Basic and acidic residues" evidence="1">
    <location>
        <begin position="231"/>
        <end position="243"/>
    </location>
</feature>
<protein>
    <submittedName>
        <fullName evidence="2">Uncharacterized protein</fullName>
    </submittedName>
</protein>
<dbReference type="OrthoDB" id="119269at2759"/>
<dbReference type="Proteomes" id="UP000198211">
    <property type="component" value="Unassembled WGS sequence"/>
</dbReference>
<sequence length="243" mass="27714">MLNNTESPLVPGVVEQADVDLLREMGLLRDDINCHLDSNSPSSYGKVSDHGANVSKAPFESRAVLQRRCREFARAKGFSLRVFSNCWRKANQEGNAKYVCKLLKGQQQLVPGSKPSCPFYINVYCIRGEWRITSMCLAHDHYRNCGFQTSTFVEGELADDTREQRQRDVPFSMMEGILEREIVVKYDQNLTRRATSAARSRERDGPGDRNPTLSQDIKTSSKIRRATRPVSDGEKGWHKIDWR</sequence>
<keyword evidence="3" id="KW-1185">Reference proteome</keyword>
<name>A0A225W078_9STRA</name>
<organism evidence="2 3">
    <name type="scientific">Phytophthora megakarya</name>
    <dbReference type="NCBI Taxonomy" id="4795"/>
    <lineage>
        <taxon>Eukaryota</taxon>
        <taxon>Sar</taxon>
        <taxon>Stramenopiles</taxon>
        <taxon>Oomycota</taxon>
        <taxon>Peronosporomycetes</taxon>
        <taxon>Peronosporales</taxon>
        <taxon>Peronosporaceae</taxon>
        <taxon>Phytophthora</taxon>
    </lineage>
</organism>